<dbReference type="Pfam" id="PF03837">
    <property type="entry name" value="RecT"/>
    <property type="match status" value="1"/>
</dbReference>
<proteinExistence type="predicted"/>
<dbReference type="OrthoDB" id="5124088at2"/>
<organism evidence="2 3">
    <name type="scientific">Roseicitreum antarcticum</name>
    <dbReference type="NCBI Taxonomy" id="564137"/>
    <lineage>
        <taxon>Bacteria</taxon>
        <taxon>Pseudomonadati</taxon>
        <taxon>Pseudomonadota</taxon>
        <taxon>Alphaproteobacteria</taxon>
        <taxon>Rhodobacterales</taxon>
        <taxon>Paracoccaceae</taxon>
        <taxon>Roseicitreum</taxon>
    </lineage>
</organism>
<dbReference type="GO" id="GO:0003677">
    <property type="term" value="F:DNA binding"/>
    <property type="evidence" value="ECO:0007669"/>
    <property type="project" value="InterPro"/>
</dbReference>
<feature type="region of interest" description="Disordered" evidence="1">
    <location>
        <begin position="255"/>
        <end position="322"/>
    </location>
</feature>
<keyword evidence="3" id="KW-1185">Reference proteome</keyword>
<evidence type="ECO:0000256" key="1">
    <source>
        <dbReference type="SAM" id="MobiDB-lite"/>
    </source>
</evidence>
<accession>A0A1H3G1V4</accession>
<protein>
    <submittedName>
        <fullName evidence="2">Recombination protein RecT</fullName>
    </submittedName>
</protein>
<evidence type="ECO:0000313" key="3">
    <source>
        <dbReference type="Proteomes" id="UP000198539"/>
    </source>
</evidence>
<dbReference type="RefSeq" id="WP_092892970.1">
    <property type="nucleotide sequence ID" value="NZ_FNOM01000055.1"/>
</dbReference>
<dbReference type="InterPro" id="IPR004590">
    <property type="entry name" value="ssDNA_annealing_RecT"/>
</dbReference>
<gene>
    <name evidence="2" type="ORF">SAMN04488238_1554</name>
</gene>
<dbReference type="Proteomes" id="UP000198539">
    <property type="component" value="Unassembled WGS sequence"/>
</dbReference>
<dbReference type="InterPro" id="IPR018330">
    <property type="entry name" value="RecT_fam"/>
</dbReference>
<evidence type="ECO:0000313" key="2">
    <source>
        <dbReference type="EMBL" id="SDX96329.1"/>
    </source>
</evidence>
<feature type="compositionally biased region" description="Basic and acidic residues" evidence="1">
    <location>
        <begin position="283"/>
        <end position="322"/>
    </location>
</feature>
<dbReference type="STRING" id="564137.SAMN04488238_1554"/>
<reference evidence="2 3" key="1">
    <citation type="submission" date="2016-10" db="EMBL/GenBank/DDBJ databases">
        <authorList>
            <person name="de Groot N.N."/>
        </authorList>
    </citation>
    <scope>NUCLEOTIDE SEQUENCE [LARGE SCALE GENOMIC DNA]</scope>
    <source>
        <strain evidence="2 3">CGMCC 1.8894</strain>
    </source>
</reference>
<name>A0A1H3G1V4_9RHOB</name>
<dbReference type="AlphaFoldDB" id="A0A1H3G1V4"/>
<sequence>MAGTSIKTLPIRQLQNVDQLLINDNARQQLSMVAAKHLNPERMMRVVANAIRTTPKLRQCEPLSFLGALMQCSSLGLEPNTILGHAYLVPFDKNVKGPDGRWQKIPQVQLIVGYKGLIDLARRSGHITSLSANIHYSDDELWEYEEGTEARLRHRPGNMEGQKLHAYAIAKFKDGGHAYVVLPWAHVMKIRDGAQGWQSAVKMGKTEDSPWAKHEDEMAKKTAIRALSKYLPLSVEFMDAMAVDEVGADYRGFAMDPSGGVAQTDGDYIDGEAEDGDADPETDQSKPDQEKAGRQEAEKPKETAKAEAKPAEQAKPDQEKSQ</sequence>
<dbReference type="GO" id="GO:0006259">
    <property type="term" value="P:DNA metabolic process"/>
    <property type="evidence" value="ECO:0007669"/>
    <property type="project" value="InterPro"/>
</dbReference>
<dbReference type="EMBL" id="FNOM01000055">
    <property type="protein sequence ID" value="SDX96329.1"/>
    <property type="molecule type" value="Genomic_DNA"/>
</dbReference>
<feature type="compositionally biased region" description="Acidic residues" evidence="1">
    <location>
        <begin position="267"/>
        <end position="282"/>
    </location>
</feature>
<feature type="non-terminal residue" evidence="2">
    <location>
        <position position="322"/>
    </location>
</feature>
<dbReference type="NCBIfam" id="TIGR00616">
    <property type="entry name" value="rect"/>
    <property type="match status" value="1"/>
</dbReference>